<dbReference type="InterPro" id="IPR012936">
    <property type="entry name" value="Erv_C"/>
</dbReference>
<evidence type="ECO:0000259" key="10">
    <source>
        <dbReference type="Pfam" id="PF13850"/>
    </source>
</evidence>
<evidence type="ECO:0000256" key="7">
    <source>
        <dbReference type="ARBA" id="ARBA00040493"/>
    </source>
</evidence>
<keyword evidence="4 8" id="KW-0812">Transmembrane</keyword>
<evidence type="ECO:0000256" key="6">
    <source>
        <dbReference type="ARBA" id="ARBA00023136"/>
    </source>
</evidence>
<dbReference type="GO" id="GO:0000139">
    <property type="term" value="C:Golgi membrane"/>
    <property type="evidence" value="ECO:0007669"/>
    <property type="project" value="TreeGrafter"/>
</dbReference>
<keyword evidence="5 8" id="KW-1133">Transmembrane helix</keyword>
<dbReference type="GO" id="GO:0006890">
    <property type="term" value="P:retrograde vesicle-mediated transport, Golgi to endoplasmic reticulum"/>
    <property type="evidence" value="ECO:0007669"/>
    <property type="project" value="TreeGrafter"/>
</dbReference>
<dbReference type="GO" id="GO:0033116">
    <property type="term" value="C:endoplasmic reticulum-Golgi intermediate compartment membrane"/>
    <property type="evidence" value="ECO:0007669"/>
    <property type="project" value="UniProtKB-SubCell"/>
</dbReference>
<comment type="similarity">
    <text evidence="3">Belongs to the ERGIC family.</text>
</comment>
<dbReference type="Pfam" id="PF13850">
    <property type="entry name" value="ERGIC_N"/>
    <property type="match status" value="1"/>
</dbReference>
<evidence type="ECO:0000256" key="4">
    <source>
        <dbReference type="ARBA" id="ARBA00022692"/>
    </source>
</evidence>
<name>A0A1D1V6F9_RAMVA</name>
<proteinExistence type="inferred from homology"/>
<feature type="domain" description="Endoplasmic reticulum vesicle transporter C-terminal" evidence="9">
    <location>
        <begin position="139"/>
        <end position="362"/>
    </location>
</feature>
<dbReference type="AlphaFoldDB" id="A0A1D1V6F9"/>
<evidence type="ECO:0000256" key="5">
    <source>
        <dbReference type="ARBA" id="ARBA00022989"/>
    </source>
</evidence>
<organism evidence="11 12">
    <name type="scientific">Ramazzottius varieornatus</name>
    <name type="common">Water bear</name>
    <name type="synonym">Tardigrade</name>
    <dbReference type="NCBI Taxonomy" id="947166"/>
    <lineage>
        <taxon>Eukaryota</taxon>
        <taxon>Metazoa</taxon>
        <taxon>Ecdysozoa</taxon>
        <taxon>Tardigrada</taxon>
        <taxon>Eutardigrada</taxon>
        <taxon>Parachela</taxon>
        <taxon>Hypsibioidea</taxon>
        <taxon>Ramazzottiidae</taxon>
        <taxon>Ramazzottius</taxon>
    </lineage>
</organism>
<accession>A0A1D1V6F9</accession>
<feature type="transmembrane region" description="Helical" evidence="8">
    <location>
        <begin position="25"/>
        <end position="46"/>
    </location>
</feature>
<evidence type="ECO:0000313" key="12">
    <source>
        <dbReference type="Proteomes" id="UP000186922"/>
    </source>
</evidence>
<dbReference type="PANTHER" id="PTHR10984">
    <property type="entry name" value="ENDOPLASMIC RETICULUM-GOLGI INTERMEDIATE COMPARTMENT PROTEIN"/>
    <property type="match status" value="1"/>
</dbReference>
<evidence type="ECO:0000256" key="1">
    <source>
        <dbReference type="ARBA" id="ARBA00004257"/>
    </source>
</evidence>
<comment type="caution">
    <text evidence="11">The sequence shown here is derived from an EMBL/GenBank/DDBJ whole genome shotgun (WGS) entry which is preliminary data.</text>
</comment>
<dbReference type="Proteomes" id="UP000186922">
    <property type="component" value="Unassembled WGS sequence"/>
</dbReference>
<evidence type="ECO:0000256" key="3">
    <source>
        <dbReference type="ARBA" id="ARBA00005648"/>
    </source>
</evidence>
<keyword evidence="6 8" id="KW-0472">Membrane</keyword>
<evidence type="ECO:0000256" key="8">
    <source>
        <dbReference type="SAM" id="Phobius"/>
    </source>
</evidence>
<dbReference type="InterPro" id="IPR045888">
    <property type="entry name" value="Erv"/>
</dbReference>
<evidence type="ECO:0000256" key="2">
    <source>
        <dbReference type="ARBA" id="ARBA00004457"/>
    </source>
</evidence>
<evidence type="ECO:0000313" key="11">
    <source>
        <dbReference type="EMBL" id="GAU96460.1"/>
    </source>
</evidence>
<comment type="subcellular location">
    <subcellularLocation>
        <location evidence="2">Endoplasmic reticulum-Golgi intermediate compartment membrane</location>
        <topology evidence="2">Multi-pass membrane protein</topology>
    </subcellularLocation>
    <subcellularLocation>
        <location evidence="1">Golgi apparatus</location>
        <location evidence="1">cis-Golgi network membrane</location>
        <topology evidence="1">Multi-pass membrane protein</topology>
    </subcellularLocation>
</comment>
<sequence length="382" mass="42682">MALGKLTDKIRPFDAFSKTLDEIRIQTFSGGIVTIICTTIMILLFISEFHHYQTLKVSETLYVDVSRSGKLRINLDITFFRISCGFLNVDIMDSSGERMSSIEKTITKHRTDMLGTQLEDKPTEVVQAGIVAKDSCGSCYGAEKGSRKCCNSCEDIISAYMEMGWALKSTEEFEQCKREQNEKHISINKEGCRLTGYVEVNKIQGNMHIAPGNTFGGTGGGHSHVHNLIPFEAKDVNTSHLIHHFSFGENYPGRLDPMDDIEATAGAEGAMMFSYYTKIVPTMYHSITNSTTRTYQYSVTTHKKSLTRAGGSMEKGLPGMFVYYELSPIMVQMEEQYRSTAHFLTSVCAIIGGLFTVAGIVDSFIYHTQRVIQRQLHGQKAI</sequence>
<keyword evidence="12" id="KW-1185">Reference proteome</keyword>
<dbReference type="GO" id="GO:0005789">
    <property type="term" value="C:endoplasmic reticulum membrane"/>
    <property type="evidence" value="ECO:0007669"/>
    <property type="project" value="TreeGrafter"/>
</dbReference>
<dbReference type="PANTHER" id="PTHR10984:SF25">
    <property type="entry name" value="ENDOPLASMIC RETICULUM-GOLGI INTERMEDIATE COMPARTMENT PROTEIN 3"/>
    <property type="match status" value="1"/>
</dbReference>
<dbReference type="GO" id="GO:0006888">
    <property type="term" value="P:endoplasmic reticulum to Golgi vesicle-mediated transport"/>
    <property type="evidence" value="ECO:0007669"/>
    <property type="project" value="TreeGrafter"/>
</dbReference>
<dbReference type="Pfam" id="PF07970">
    <property type="entry name" value="COPIIcoated_ERV"/>
    <property type="match status" value="1"/>
</dbReference>
<dbReference type="GO" id="GO:0030134">
    <property type="term" value="C:COPII-coated ER to Golgi transport vesicle"/>
    <property type="evidence" value="ECO:0007669"/>
    <property type="project" value="TreeGrafter"/>
</dbReference>
<evidence type="ECO:0000259" key="9">
    <source>
        <dbReference type="Pfam" id="PF07970"/>
    </source>
</evidence>
<reference evidence="11 12" key="1">
    <citation type="journal article" date="2016" name="Nat. Commun.">
        <title>Extremotolerant tardigrade genome and improved radiotolerance of human cultured cells by tardigrade-unique protein.</title>
        <authorList>
            <person name="Hashimoto T."/>
            <person name="Horikawa D.D."/>
            <person name="Saito Y."/>
            <person name="Kuwahara H."/>
            <person name="Kozuka-Hata H."/>
            <person name="Shin-I T."/>
            <person name="Minakuchi Y."/>
            <person name="Ohishi K."/>
            <person name="Motoyama A."/>
            <person name="Aizu T."/>
            <person name="Enomoto A."/>
            <person name="Kondo K."/>
            <person name="Tanaka S."/>
            <person name="Hara Y."/>
            <person name="Koshikawa S."/>
            <person name="Sagara H."/>
            <person name="Miura T."/>
            <person name="Yokobori S."/>
            <person name="Miyagawa K."/>
            <person name="Suzuki Y."/>
            <person name="Kubo T."/>
            <person name="Oyama M."/>
            <person name="Kohara Y."/>
            <person name="Fujiyama A."/>
            <person name="Arakawa K."/>
            <person name="Katayama T."/>
            <person name="Toyoda A."/>
            <person name="Kunieda T."/>
        </authorList>
    </citation>
    <scope>NUCLEOTIDE SEQUENCE [LARGE SCALE GENOMIC DNA]</scope>
    <source>
        <strain evidence="11 12">YOKOZUNA-1</strain>
    </source>
</reference>
<dbReference type="InterPro" id="IPR039542">
    <property type="entry name" value="Erv_N"/>
</dbReference>
<dbReference type="OrthoDB" id="270930at2759"/>
<dbReference type="STRING" id="947166.A0A1D1V6F9"/>
<gene>
    <name evidence="11" type="primary">RvY_07902-1</name>
    <name evidence="11" type="synonym">RvY_07902.1</name>
    <name evidence="11" type="ORF">RvY_07902</name>
</gene>
<feature type="domain" description="Endoplasmic reticulum vesicle transporter N-terminal" evidence="10">
    <location>
        <begin position="11"/>
        <end position="99"/>
    </location>
</feature>
<feature type="transmembrane region" description="Helical" evidence="8">
    <location>
        <begin position="343"/>
        <end position="366"/>
    </location>
</feature>
<protein>
    <recommendedName>
        <fullName evidence="7">Endoplasmic reticulum-Golgi intermediate compartment protein 3</fullName>
    </recommendedName>
</protein>
<dbReference type="EMBL" id="BDGG01000003">
    <property type="protein sequence ID" value="GAU96460.1"/>
    <property type="molecule type" value="Genomic_DNA"/>
</dbReference>